<keyword evidence="1" id="KW-0812">Transmembrane</keyword>
<comment type="caution">
    <text evidence="2">The sequence shown here is derived from an EMBL/GenBank/DDBJ whole genome shotgun (WGS) entry which is preliminary data.</text>
</comment>
<dbReference type="Proteomes" id="UP001152523">
    <property type="component" value="Unassembled WGS sequence"/>
</dbReference>
<dbReference type="PANTHER" id="PTHR33825">
    <property type="entry name" value="CHITINASE-LIKE PROTEIN"/>
    <property type="match status" value="1"/>
</dbReference>
<evidence type="ECO:0000313" key="2">
    <source>
        <dbReference type="EMBL" id="CAH9099773.1"/>
    </source>
</evidence>
<keyword evidence="1" id="KW-1133">Transmembrane helix</keyword>
<reference evidence="2" key="1">
    <citation type="submission" date="2022-07" db="EMBL/GenBank/DDBJ databases">
        <authorList>
            <person name="Macas J."/>
            <person name="Novak P."/>
            <person name="Neumann P."/>
        </authorList>
    </citation>
    <scope>NUCLEOTIDE SEQUENCE</scope>
</reference>
<feature type="transmembrane region" description="Helical" evidence="1">
    <location>
        <begin position="218"/>
        <end position="237"/>
    </location>
</feature>
<name>A0AAV0DIX5_9ASTE</name>
<evidence type="ECO:0000313" key="3">
    <source>
        <dbReference type="Proteomes" id="UP001152523"/>
    </source>
</evidence>
<keyword evidence="3" id="KW-1185">Reference proteome</keyword>
<dbReference type="EMBL" id="CAMAPF010000106">
    <property type="protein sequence ID" value="CAH9099773.1"/>
    <property type="molecule type" value="Genomic_DNA"/>
</dbReference>
<organism evidence="2 3">
    <name type="scientific">Cuscuta epithymum</name>
    <dbReference type="NCBI Taxonomy" id="186058"/>
    <lineage>
        <taxon>Eukaryota</taxon>
        <taxon>Viridiplantae</taxon>
        <taxon>Streptophyta</taxon>
        <taxon>Embryophyta</taxon>
        <taxon>Tracheophyta</taxon>
        <taxon>Spermatophyta</taxon>
        <taxon>Magnoliopsida</taxon>
        <taxon>eudicotyledons</taxon>
        <taxon>Gunneridae</taxon>
        <taxon>Pentapetalae</taxon>
        <taxon>asterids</taxon>
        <taxon>lamiids</taxon>
        <taxon>Solanales</taxon>
        <taxon>Convolvulaceae</taxon>
        <taxon>Cuscuteae</taxon>
        <taxon>Cuscuta</taxon>
        <taxon>Cuscuta subgen. Cuscuta</taxon>
    </lineage>
</organism>
<sequence length="250" mass="27413">MMSSMKFQLYPASLSLTSGRALAGGCQLLSPRLHKQRRFASLSVQSENASWSEQFDQSPLTSTVVSSPAIQPLQLVLTPRHIQLLSFFTCTAAISATWLFFSAIPTLLALNKAATSLEKLMDAMREELPETMAAVRLSGMEISDLTMELSDLGQELTQGVRGSTRAVRLAGKRLQQLTNIAPSATTQGVTRMQPKTAGPALARNLTGDIREGLVKGRAFFEMLFTLSWFFGLAFKFFKRRAKMGNDGTNI</sequence>
<proteinExistence type="predicted"/>
<feature type="transmembrane region" description="Helical" evidence="1">
    <location>
        <begin position="84"/>
        <end position="110"/>
    </location>
</feature>
<dbReference type="AlphaFoldDB" id="A0AAV0DIX5"/>
<gene>
    <name evidence="2" type="ORF">CEPIT_LOCUS15087</name>
</gene>
<evidence type="ECO:0000256" key="1">
    <source>
        <dbReference type="SAM" id="Phobius"/>
    </source>
</evidence>
<protein>
    <recommendedName>
        <fullName evidence="4">Transmembrane protein</fullName>
    </recommendedName>
</protein>
<keyword evidence="1" id="KW-0472">Membrane</keyword>
<dbReference type="PANTHER" id="PTHR33825:SF5">
    <property type="entry name" value="TRANSMEMBRANE PROTEIN"/>
    <property type="match status" value="1"/>
</dbReference>
<accession>A0AAV0DIX5</accession>
<evidence type="ECO:0008006" key="4">
    <source>
        <dbReference type="Google" id="ProtNLM"/>
    </source>
</evidence>